<evidence type="ECO:0000313" key="4">
    <source>
        <dbReference type="Proteomes" id="UP000663852"/>
    </source>
</evidence>
<feature type="region of interest" description="Disordered" evidence="1">
    <location>
        <begin position="49"/>
        <end position="129"/>
    </location>
</feature>
<feature type="signal peptide" evidence="2">
    <location>
        <begin position="1"/>
        <end position="27"/>
    </location>
</feature>
<evidence type="ECO:0000256" key="1">
    <source>
        <dbReference type="SAM" id="MobiDB-lite"/>
    </source>
</evidence>
<evidence type="ECO:0000256" key="2">
    <source>
        <dbReference type="SAM" id="SignalP"/>
    </source>
</evidence>
<dbReference type="Proteomes" id="UP000663852">
    <property type="component" value="Unassembled WGS sequence"/>
</dbReference>
<accession>A0A815AX07</accession>
<dbReference type="AlphaFoldDB" id="A0A815AX07"/>
<feature type="compositionally biased region" description="Basic and acidic residues" evidence="1">
    <location>
        <begin position="111"/>
        <end position="121"/>
    </location>
</feature>
<organism evidence="3 4">
    <name type="scientific">Adineta ricciae</name>
    <name type="common">Rotifer</name>
    <dbReference type="NCBI Taxonomy" id="249248"/>
    <lineage>
        <taxon>Eukaryota</taxon>
        <taxon>Metazoa</taxon>
        <taxon>Spiralia</taxon>
        <taxon>Gnathifera</taxon>
        <taxon>Rotifera</taxon>
        <taxon>Eurotatoria</taxon>
        <taxon>Bdelloidea</taxon>
        <taxon>Adinetida</taxon>
        <taxon>Adinetidae</taxon>
        <taxon>Adineta</taxon>
    </lineage>
</organism>
<feature type="region of interest" description="Disordered" evidence="1">
    <location>
        <begin position="227"/>
        <end position="251"/>
    </location>
</feature>
<protein>
    <submittedName>
        <fullName evidence="3">Uncharacterized protein</fullName>
    </submittedName>
</protein>
<name>A0A815AX07_ADIRI</name>
<keyword evidence="2" id="KW-0732">Signal</keyword>
<feature type="compositionally biased region" description="Low complexity" evidence="1">
    <location>
        <begin position="171"/>
        <end position="185"/>
    </location>
</feature>
<reference evidence="3" key="1">
    <citation type="submission" date="2021-02" db="EMBL/GenBank/DDBJ databases">
        <authorList>
            <person name="Nowell W R."/>
        </authorList>
    </citation>
    <scope>NUCLEOTIDE SEQUENCE</scope>
</reference>
<dbReference type="EMBL" id="CAJNOJ010000187">
    <property type="protein sequence ID" value="CAF1262946.1"/>
    <property type="molecule type" value="Genomic_DNA"/>
</dbReference>
<sequence>MILIQSLTYSLTIFLFVFFCFCTLSSSNMPTSSQSQILSVVDGQLLQHQQQQKASGQTRTNKSPVRALANQTGVSELRRRSIKEDRRPSISQRYNDEDHSPPPPNVINRRRSSDKPTDVKLKTTRKSQRHLRCMHHDHRYPCVRRGRASQRADVLHMPVIYLNNASKNEPRSNNNDNRSNRAVNSYGRTKSSFIDPASEPYRFRGYSLNSENDEQLEYLRRLNQARQYPISGEKTSSASDLDNVNEDEDDENVNYERRTSLLDDNARRLLVLGTIRPSKTFYKNLPDADAEHLMEYFRRMKQTQQRISSEEINEELATKIVEYKPKMFFDSACVTKHQVSSVEKIVEQYADEIREQKAEFVKLDNPMRFVIRDVDSDKPLTTIPREYNDCFITLVTRSDPLRKSELIAELVPQNFLEQVKANSLDISYFPGGVNYDVPHDDIGESGQMKLETYQKLKKRLNNRKVWYFSEPPEKRPNALLAIIPSESMITIDHQVLYDNLCDILRTAPNEQQILSLEYLPLSCILNSLDISNQFIIECDTNETKRQLMEKPLKIVSNKCSVLIELHSYDEAIQKEYEKFIKAEKYRELVKNHETAVKRTSTKQN</sequence>
<feature type="chain" id="PRO_5032380925" evidence="2">
    <location>
        <begin position="28"/>
        <end position="604"/>
    </location>
</feature>
<gene>
    <name evidence="3" type="ORF">EDS130_LOCUS28612</name>
</gene>
<evidence type="ECO:0000313" key="3">
    <source>
        <dbReference type="EMBL" id="CAF1262946.1"/>
    </source>
</evidence>
<feature type="compositionally biased region" description="Basic and acidic residues" evidence="1">
    <location>
        <begin position="76"/>
        <end position="100"/>
    </location>
</feature>
<dbReference type="OrthoDB" id="10017421at2759"/>
<feature type="region of interest" description="Disordered" evidence="1">
    <location>
        <begin position="165"/>
        <end position="193"/>
    </location>
</feature>
<proteinExistence type="predicted"/>
<feature type="compositionally biased region" description="Polar residues" evidence="1">
    <location>
        <begin position="53"/>
        <end position="74"/>
    </location>
</feature>
<comment type="caution">
    <text evidence="3">The sequence shown here is derived from an EMBL/GenBank/DDBJ whole genome shotgun (WGS) entry which is preliminary data.</text>
</comment>